<sequence length="142" mass="16158">MKPRIFIFEDEYLIRFSLTAKLTKRGFDVRSFSDPTFCPAISKPDLTCPNSDRDTCCDFLLTDIKMPNLTGLEFIEKQQEKGCNVVFGNKAVMSAAWSDEDLIKAERLGCKIFHKPLDFEAVFGWLEEELGLLAVDRQPVPS</sequence>
<name>A0A1M6E0E4_MALRU</name>
<organism evidence="3 4">
    <name type="scientific">Malonomonas rubra DSM 5091</name>
    <dbReference type="NCBI Taxonomy" id="1122189"/>
    <lineage>
        <taxon>Bacteria</taxon>
        <taxon>Pseudomonadati</taxon>
        <taxon>Thermodesulfobacteriota</taxon>
        <taxon>Desulfuromonadia</taxon>
        <taxon>Desulfuromonadales</taxon>
        <taxon>Geopsychrobacteraceae</taxon>
        <taxon>Malonomonas</taxon>
    </lineage>
</organism>
<proteinExistence type="predicted"/>
<evidence type="ECO:0000313" key="4">
    <source>
        <dbReference type="Proteomes" id="UP000184171"/>
    </source>
</evidence>
<dbReference type="AlphaFoldDB" id="A0A1M6E0E4"/>
<protein>
    <submittedName>
        <fullName evidence="3">Response regulator receiver domain-containing protein</fullName>
    </submittedName>
</protein>
<dbReference type="Pfam" id="PF00072">
    <property type="entry name" value="Response_reg"/>
    <property type="match status" value="1"/>
</dbReference>
<evidence type="ECO:0000259" key="2">
    <source>
        <dbReference type="PROSITE" id="PS50110"/>
    </source>
</evidence>
<dbReference type="Gene3D" id="3.40.50.2300">
    <property type="match status" value="1"/>
</dbReference>
<dbReference type="GO" id="GO:0000160">
    <property type="term" value="P:phosphorelay signal transduction system"/>
    <property type="evidence" value="ECO:0007669"/>
    <property type="project" value="InterPro"/>
</dbReference>
<feature type="domain" description="Response regulatory" evidence="2">
    <location>
        <begin position="4"/>
        <end position="130"/>
    </location>
</feature>
<dbReference type="InterPro" id="IPR011006">
    <property type="entry name" value="CheY-like_superfamily"/>
</dbReference>
<dbReference type="CDD" id="cd00156">
    <property type="entry name" value="REC"/>
    <property type="match status" value="1"/>
</dbReference>
<dbReference type="InterPro" id="IPR001789">
    <property type="entry name" value="Sig_transdc_resp-reg_receiver"/>
</dbReference>
<dbReference type="OrthoDB" id="5387468at2"/>
<dbReference type="Proteomes" id="UP000184171">
    <property type="component" value="Unassembled WGS sequence"/>
</dbReference>
<dbReference type="PROSITE" id="PS50110">
    <property type="entry name" value="RESPONSE_REGULATORY"/>
    <property type="match status" value="1"/>
</dbReference>
<dbReference type="RefSeq" id="WP_072905969.1">
    <property type="nucleotide sequence ID" value="NZ_FQZT01000002.1"/>
</dbReference>
<dbReference type="SUPFAM" id="SSF52172">
    <property type="entry name" value="CheY-like"/>
    <property type="match status" value="1"/>
</dbReference>
<accession>A0A1M6E0E4</accession>
<dbReference type="EMBL" id="FQZT01000002">
    <property type="protein sequence ID" value="SHI78921.1"/>
    <property type="molecule type" value="Genomic_DNA"/>
</dbReference>
<keyword evidence="1" id="KW-0597">Phosphoprotein</keyword>
<dbReference type="STRING" id="1122189.SAMN02745165_00884"/>
<evidence type="ECO:0000256" key="1">
    <source>
        <dbReference type="PROSITE-ProRule" id="PRU00169"/>
    </source>
</evidence>
<gene>
    <name evidence="3" type="ORF">SAMN02745165_00884</name>
</gene>
<feature type="modified residue" description="4-aspartylphosphate" evidence="1">
    <location>
        <position position="63"/>
    </location>
</feature>
<keyword evidence="4" id="KW-1185">Reference proteome</keyword>
<evidence type="ECO:0000313" key="3">
    <source>
        <dbReference type="EMBL" id="SHI78921.1"/>
    </source>
</evidence>
<reference evidence="3 4" key="1">
    <citation type="submission" date="2016-11" db="EMBL/GenBank/DDBJ databases">
        <authorList>
            <person name="Jaros S."/>
            <person name="Januszkiewicz K."/>
            <person name="Wedrychowicz H."/>
        </authorList>
    </citation>
    <scope>NUCLEOTIDE SEQUENCE [LARGE SCALE GENOMIC DNA]</scope>
    <source>
        <strain evidence="3 4">DSM 5091</strain>
    </source>
</reference>